<dbReference type="NCBIfam" id="TIGR01378">
    <property type="entry name" value="thi_PPkinase"/>
    <property type="match status" value="1"/>
</dbReference>
<dbReference type="PANTHER" id="PTHR41299:SF1">
    <property type="entry name" value="THIAMINE PYROPHOSPHOKINASE"/>
    <property type="match status" value="1"/>
</dbReference>
<proteinExistence type="predicted"/>
<organism evidence="7 8">
    <name type="scientific">Simkania negevensis</name>
    <dbReference type="NCBI Taxonomy" id="83561"/>
    <lineage>
        <taxon>Bacteria</taxon>
        <taxon>Pseudomonadati</taxon>
        <taxon>Chlamydiota</taxon>
        <taxon>Chlamydiia</taxon>
        <taxon>Parachlamydiales</taxon>
        <taxon>Simkaniaceae</taxon>
        <taxon>Simkania</taxon>
    </lineage>
</organism>
<accession>A0ABS3ASJ8</accession>
<dbReference type="EC" id="2.7.6.2" evidence="5"/>
<evidence type="ECO:0000256" key="3">
    <source>
        <dbReference type="ARBA" id="ARBA00022777"/>
    </source>
</evidence>
<gene>
    <name evidence="7" type="ORF">JYU14_04485</name>
</gene>
<dbReference type="EMBL" id="JAFITR010000110">
    <property type="protein sequence ID" value="MBN4067321.1"/>
    <property type="molecule type" value="Genomic_DNA"/>
</dbReference>
<keyword evidence="4" id="KW-0067">ATP-binding</keyword>
<dbReference type="InterPro" id="IPR053149">
    <property type="entry name" value="TPK"/>
</dbReference>
<dbReference type="Pfam" id="PF04263">
    <property type="entry name" value="TPK_catalytic"/>
    <property type="match status" value="1"/>
</dbReference>
<keyword evidence="8" id="KW-1185">Reference proteome</keyword>
<dbReference type="SMART" id="SM00983">
    <property type="entry name" value="TPK_B1_binding"/>
    <property type="match status" value="1"/>
</dbReference>
<dbReference type="InterPro" id="IPR006282">
    <property type="entry name" value="Thi_PPkinase"/>
</dbReference>
<keyword evidence="2" id="KW-0547">Nucleotide-binding</keyword>
<dbReference type="SUPFAM" id="SSF63999">
    <property type="entry name" value="Thiamin pyrophosphokinase, catalytic domain"/>
    <property type="match status" value="1"/>
</dbReference>
<evidence type="ECO:0000256" key="1">
    <source>
        <dbReference type="ARBA" id="ARBA00022679"/>
    </source>
</evidence>
<dbReference type="Proteomes" id="UP000722121">
    <property type="component" value="Unassembled WGS sequence"/>
</dbReference>
<sequence length="209" mass="22666">MEKTALIANGTIQEYNVIKGLVQQHKTIIAVDGGLNHCVAMGIIPDIAIGDFDSATPEAKDASASVSFVEFPQKKDQTDLELALLYAIEKLGARTITLFGALGGRFDHTLANLCLLAMVEEDIDIAIEDESQKIFLLAKRQQIATTPGQTLSLMPIFGKVKNVSTQGLKWELYHTTLSKDSFSVSNIAIGNTFSITKGKGHLLCCLNKQ</sequence>
<dbReference type="GO" id="GO:0004788">
    <property type="term" value="F:thiamine diphosphokinase activity"/>
    <property type="evidence" value="ECO:0007669"/>
    <property type="project" value="UniProtKB-EC"/>
</dbReference>
<reference evidence="7 8" key="1">
    <citation type="submission" date="2021-02" db="EMBL/GenBank/DDBJ databases">
        <title>Activity-based single-cell genomes from oceanic crustal fluid captures similar information to metagenomic and metatranscriptomic surveys with orders of magnitude less sampling.</title>
        <authorList>
            <person name="D'Angelo T.S."/>
            <person name="Orcutt B.N."/>
        </authorList>
    </citation>
    <scope>NUCLEOTIDE SEQUENCE [LARGE SCALE GENOMIC DNA]</scope>
    <source>
        <strain evidence="7">AH-315-G07</strain>
    </source>
</reference>
<dbReference type="InterPro" id="IPR036371">
    <property type="entry name" value="TPK_B1-bd_sf"/>
</dbReference>
<comment type="caution">
    <text evidence="7">The sequence shown here is derived from an EMBL/GenBank/DDBJ whole genome shotgun (WGS) entry which is preliminary data.</text>
</comment>
<dbReference type="InterPro" id="IPR007371">
    <property type="entry name" value="TPK_catalytic"/>
</dbReference>
<dbReference type="InterPro" id="IPR007373">
    <property type="entry name" value="Thiamin_PyroPKinase_B1-bd"/>
</dbReference>
<feature type="domain" description="Thiamin pyrophosphokinase thiamin-binding" evidence="6">
    <location>
        <begin position="145"/>
        <end position="203"/>
    </location>
</feature>
<protein>
    <recommendedName>
        <fullName evidence="5">Thiamine diphosphokinase</fullName>
        <ecNumber evidence="5">2.7.6.2</ecNumber>
    </recommendedName>
</protein>
<evidence type="ECO:0000313" key="8">
    <source>
        <dbReference type="Proteomes" id="UP000722121"/>
    </source>
</evidence>
<evidence type="ECO:0000256" key="4">
    <source>
        <dbReference type="ARBA" id="ARBA00022840"/>
    </source>
</evidence>
<dbReference type="CDD" id="cd07995">
    <property type="entry name" value="TPK"/>
    <property type="match status" value="1"/>
</dbReference>
<dbReference type="SUPFAM" id="SSF63862">
    <property type="entry name" value="Thiamin pyrophosphokinase, substrate-binding domain"/>
    <property type="match status" value="1"/>
</dbReference>
<keyword evidence="1 7" id="KW-0808">Transferase</keyword>
<keyword evidence="3" id="KW-0418">Kinase</keyword>
<evidence type="ECO:0000259" key="6">
    <source>
        <dbReference type="SMART" id="SM00983"/>
    </source>
</evidence>
<dbReference type="InterPro" id="IPR036759">
    <property type="entry name" value="TPK_catalytic_sf"/>
</dbReference>
<name>A0ABS3ASJ8_9BACT</name>
<evidence type="ECO:0000256" key="2">
    <source>
        <dbReference type="ARBA" id="ARBA00022741"/>
    </source>
</evidence>
<dbReference type="Gene3D" id="3.40.50.10240">
    <property type="entry name" value="Thiamin pyrophosphokinase, catalytic domain"/>
    <property type="match status" value="1"/>
</dbReference>
<evidence type="ECO:0000256" key="5">
    <source>
        <dbReference type="NCBIfam" id="TIGR01378"/>
    </source>
</evidence>
<evidence type="ECO:0000313" key="7">
    <source>
        <dbReference type="EMBL" id="MBN4067321.1"/>
    </source>
</evidence>
<dbReference type="PANTHER" id="PTHR41299">
    <property type="entry name" value="THIAMINE PYROPHOSPHOKINASE"/>
    <property type="match status" value="1"/>
</dbReference>
<dbReference type="Pfam" id="PF04265">
    <property type="entry name" value="TPK_B1_binding"/>
    <property type="match status" value="1"/>
</dbReference>